<dbReference type="InterPro" id="IPR002347">
    <property type="entry name" value="SDR_fam"/>
</dbReference>
<protein>
    <submittedName>
        <fullName evidence="5">Oxidoreductase</fullName>
    </submittedName>
</protein>
<dbReference type="InterPro" id="IPR057326">
    <property type="entry name" value="KR_dom"/>
</dbReference>
<evidence type="ECO:0000313" key="5">
    <source>
        <dbReference type="EMBL" id="ANG63720.1"/>
    </source>
</evidence>
<dbReference type="Proteomes" id="UP000078070">
    <property type="component" value="Chromosome"/>
</dbReference>
<sequence>MSKTDWSVVWITGASTGIGAALALALARRGCTVAISARGVAALENLVHQAQGLAGELWPYPLDVTDTAACAATLAQIEAERGPVTLAVLNAGSHRALALEAFEVAAFESLMRLNYMGVVNIAVPLLERMRRHGSGQLAITASVAGYRGLPTASAYGASKAALINFAEALQLDLKGTGIALSLINPGFVRTPLTDQNSFPMPFLLEAEDAAGRIIQGLEKRHFEIAFPWRFVFGLKLLRLLPYSVYFPLVRWITRL</sequence>
<gene>
    <name evidence="5" type="ORF">A8C75_15350</name>
</gene>
<dbReference type="GO" id="GO:0016491">
    <property type="term" value="F:oxidoreductase activity"/>
    <property type="evidence" value="ECO:0007669"/>
    <property type="project" value="UniProtKB-KW"/>
</dbReference>
<dbReference type="GO" id="GO:0016020">
    <property type="term" value="C:membrane"/>
    <property type="evidence" value="ECO:0007669"/>
    <property type="project" value="TreeGrafter"/>
</dbReference>
<reference evidence="6" key="1">
    <citation type="submission" date="2016-05" db="EMBL/GenBank/DDBJ databases">
        <authorList>
            <person name="Baek K."/>
            <person name="Yang S.-J."/>
        </authorList>
    </citation>
    <scope>NUCLEOTIDE SEQUENCE [LARGE SCALE GENOMIC DNA]</scope>
    <source>
        <strain evidence="6">ST58-10</strain>
    </source>
</reference>
<evidence type="ECO:0000256" key="1">
    <source>
        <dbReference type="ARBA" id="ARBA00006484"/>
    </source>
</evidence>
<dbReference type="Pfam" id="PF00106">
    <property type="entry name" value="adh_short"/>
    <property type="match status" value="1"/>
</dbReference>
<dbReference type="Gene3D" id="3.40.50.720">
    <property type="entry name" value="NAD(P)-binding Rossmann-like Domain"/>
    <property type="match status" value="1"/>
</dbReference>
<feature type="domain" description="Ketoreductase" evidence="4">
    <location>
        <begin position="7"/>
        <end position="191"/>
    </location>
</feature>
<accession>A0A1A9F143</accession>
<keyword evidence="6" id="KW-1185">Reference proteome</keyword>
<evidence type="ECO:0000256" key="3">
    <source>
        <dbReference type="SAM" id="Phobius"/>
    </source>
</evidence>
<dbReference type="SUPFAM" id="SSF51735">
    <property type="entry name" value="NAD(P)-binding Rossmann-fold domains"/>
    <property type="match status" value="1"/>
</dbReference>
<evidence type="ECO:0000313" key="6">
    <source>
        <dbReference type="Proteomes" id="UP000078070"/>
    </source>
</evidence>
<dbReference type="STRING" id="1821621.A8C75_15350"/>
<dbReference type="PANTHER" id="PTHR44196">
    <property type="entry name" value="DEHYDROGENASE/REDUCTASE SDR FAMILY MEMBER 7B"/>
    <property type="match status" value="1"/>
</dbReference>
<dbReference type="RefSeq" id="WP_067384287.1">
    <property type="nucleotide sequence ID" value="NZ_CP015839.1"/>
</dbReference>
<dbReference type="PROSITE" id="PS00061">
    <property type="entry name" value="ADH_SHORT"/>
    <property type="match status" value="1"/>
</dbReference>
<evidence type="ECO:0000259" key="4">
    <source>
        <dbReference type="SMART" id="SM00822"/>
    </source>
</evidence>
<feature type="transmembrane region" description="Helical" evidence="3">
    <location>
        <begin position="6"/>
        <end position="27"/>
    </location>
</feature>
<keyword evidence="3" id="KW-0812">Transmembrane</keyword>
<dbReference type="SMART" id="SM00822">
    <property type="entry name" value="PKS_KR"/>
    <property type="match status" value="1"/>
</dbReference>
<dbReference type="OrthoDB" id="335726at2"/>
<dbReference type="EMBL" id="CP015839">
    <property type="protein sequence ID" value="ANG63720.1"/>
    <property type="molecule type" value="Genomic_DNA"/>
</dbReference>
<dbReference type="KEGG" id="mars:A8C75_15350"/>
<proteinExistence type="inferred from homology"/>
<dbReference type="PANTHER" id="PTHR44196:SF1">
    <property type="entry name" value="DEHYDROGENASE_REDUCTASE SDR FAMILY MEMBER 7B"/>
    <property type="match status" value="1"/>
</dbReference>
<dbReference type="InterPro" id="IPR036291">
    <property type="entry name" value="NAD(P)-bd_dom_sf"/>
</dbReference>
<comment type="similarity">
    <text evidence="1">Belongs to the short-chain dehydrogenases/reductases (SDR) family.</text>
</comment>
<name>A0A1A9F143_9GAMM</name>
<evidence type="ECO:0000256" key="2">
    <source>
        <dbReference type="ARBA" id="ARBA00023002"/>
    </source>
</evidence>
<keyword evidence="2" id="KW-0560">Oxidoreductase</keyword>
<dbReference type="PRINTS" id="PR00081">
    <property type="entry name" value="GDHRDH"/>
</dbReference>
<keyword evidence="3" id="KW-1133">Transmembrane helix</keyword>
<keyword evidence="3" id="KW-0472">Membrane</keyword>
<dbReference type="AlphaFoldDB" id="A0A1A9F143"/>
<reference evidence="5 6" key="2">
    <citation type="journal article" date="2018" name="Int. J. Syst. Evol. Microbiol.">
        <title>Marinobacterium aestuarii sp. nov., a benzene-degrading marine bacterium isolated from estuary sediment.</title>
        <authorList>
            <person name="Bae S.S."/>
            <person name="Jung J."/>
            <person name="Chung D."/>
            <person name="Baek K."/>
        </authorList>
    </citation>
    <scope>NUCLEOTIDE SEQUENCE [LARGE SCALE GENOMIC DNA]</scope>
    <source>
        <strain evidence="5 6">ST58-10</strain>
    </source>
</reference>
<organism evidence="5 6">
    <name type="scientific">Marinobacterium aestuarii</name>
    <dbReference type="NCBI Taxonomy" id="1821621"/>
    <lineage>
        <taxon>Bacteria</taxon>
        <taxon>Pseudomonadati</taxon>
        <taxon>Pseudomonadota</taxon>
        <taxon>Gammaproteobacteria</taxon>
        <taxon>Oceanospirillales</taxon>
        <taxon>Oceanospirillaceae</taxon>
        <taxon>Marinobacterium</taxon>
    </lineage>
</organism>
<dbReference type="InterPro" id="IPR020904">
    <property type="entry name" value="Sc_DH/Rdtase_CS"/>
</dbReference>